<feature type="transmembrane region" description="Helical" evidence="3">
    <location>
        <begin position="221"/>
        <end position="240"/>
    </location>
</feature>
<feature type="transmembrane region" description="Helical" evidence="3">
    <location>
        <begin position="125"/>
        <end position="146"/>
    </location>
</feature>
<keyword evidence="4" id="KW-0479">Metal-binding</keyword>
<evidence type="ECO:0000313" key="4">
    <source>
        <dbReference type="EMBL" id="SFT46645.1"/>
    </source>
</evidence>
<protein>
    <submittedName>
        <fullName evidence="4">Putative zinc-finger</fullName>
    </submittedName>
</protein>
<reference evidence="5" key="1">
    <citation type="submission" date="2016-10" db="EMBL/GenBank/DDBJ databases">
        <authorList>
            <person name="Varghese N."/>
            <person name="Submissions S."/>
        </authorList>
    </citation>
    <scope>NUCLEOTIDE SEQUENCE [LARGE SCALE GENOMIC DNA]</scope>
    <source>
        <strain evidence="5">DSM 45501</strain>
    </source>
</reference>
<feature type="transmembrane region" description="Helical" evidence="3">
    <location>
        <begin position="252"/>
        <end position="270"/>
    </location>
</feature>
<keyword evidence="1" id="KW-0805">Transcription regulation</keyword>
<feature type="transmembrane region" description="Helical" evidence="3">
    <location>
        <begin position="196"/>
        <end position="214"/>
    </location>
</feature>
<evidence type="ECO:0000313" key="5">
    <source>
        <dbReference type="Proteomes" id="UP000199165"/>
    </source>
</evidence>
<name>A0A1I6Y7Z4_9ACTN</name>
<dbReference type="AlphaFoldDB" id="A0A1I6Y7Z4"/>
<sequence length="280" mass="30014">MTYPRKIDMDWHVPEDQLDAYVSGESGETQAWSVESHLVECARCSDRVARAVANTELAPPVESVRERVLGHINDEAHPRTAFSRSRIRRLLAAAPALRLPWLVAAVFVVACAAALSLLSSGPEQAGSVLLLNAPLLPLAGVALSYGPGMDPAYELTLTTPYSGLRLLLFRTIGVLAVTIPLLLGTSFVFPTGGMSAVAWLLPCLALVLVTLLLGSWIEHRLAAVLVGAAWSAAVLVPRFLLVVDVSRVFDPLFQLTWGGVVVLSAVTLIGRRSAFDRMGS</sequence>
<dbReference type="STRING" id="995060.SAMN04487904_102289"/>
<dbReference type="Proteomes" id="UP000199165">
    <property type="component" value="Unassembled WGS sequence"/>
</dbReference>
<keyword evidence="5" id="KW-1185">Reference proteome</keyword>
<keyword evidence="2" id="KW-0804">Transcription</keyword>
<feature type="transmembrane region" description="Helical" evidence="3">
    <location>
        <begin position="167"/>
        <end position="190"/>
    </location>
</feature>
<keyword evidence="3" id="KW-0812">Transmembrane</keyword>
<organism evidence="4 5">
    <name type="scientific">Actinopolyspora righensis</name>
    <dbReference type="NCBI Taxonomy" id="995060"/>
    <lineage>
        <taxon>Bacteria</taxon>
        <taxon>Bacillati</taxon>
        <taxon>Actinomycetota</taxon>
        <taxon>Actinomycetes</taxon>
        <taxon>Actinopolysporales</taxon>
        <taxon>Actinopolysporaceae</taxon>
        <taxon>Actinopolyspora</taxon>
        <taxon>Actinopolyspora alba group</taxon>
    </lineage>
</organism>
<keyword evidence="4" id="KW-0863">Zinc-finger</keyword>
<dbReference type="GO" id="GO:0008270">
    <property type="term" value="F:zinc ion binding"/>
    <property type="evidence" value="ECO:0007669"/>
    <property type="project" value="UniProtKB-KW"/>
</dbReference>
<keyword evidence="3" id="KW-1133">Transmembrane helix</keyword>
<keyword evidence="4" id="KW-0862">Zinc</keyword>
<proteinExistence type="predicted"/>
<dbReference type="EMBL" id="FPAT01000002">
    <property type="protein sequence ID" value="SFT46645.1"/>
    <property type="molecule type" value="Genomic_DNA"/>
</dbReference>
<accession>A0A1I6Y7Z4</accession>
<evidence type="ECO:0000256" key="3">
    <source>
        <dbReference type="SAM" id="Phobius"/>
    </source>
</evidence>
<dbReference type="Gene3D" id="1.10.10.1320">
    <property type="entry name" value="Anti-sigma factor, zinc-finger domain"/>
    <property type="match status" value="1"/>
</dbReference>
<feature type="transmembrane region" description="Helical" evidence="3">
    <location>
        <begin position="96"/>
        <end position="119"/>
    </location>
</feature>
<dbReference type="RefSeq" id="WP_139235136.1">
    <property type="nucleotide sequence ID" value="NZ_FPAT01000002.1"/>
</dbReference>
<evidence type="ECO:0000256" key="1">
    <source>
        <dbReference type="ARBA" id="ARBA00023015"/>
    </source>
</evidence>
<dbReference type="InterPro" id="IPR041916">
    <property type="entry name" value="Anti_sigma_zinc_sf"/>
</dbReference>
<keyword evidence="3" id="KW-0472">Membrane</keyword>
<evidence type="ECO:0000256" key="2">
    <source>
        <dbReference type="ARBA" id="ARBA00023163"/>
    </source>
</evidence>
<gene>
    <name evidence="4" type="ORF">SAMN04487904_102289</name>
</gene>